<evidence type="ECO:0000256" key="1">
    <source>
        <dbReference type="ARBA" id="ARBA00001974"/>
    </source>
</evidence>
<dbReference type="GO" id="GO:0034628">
    <property type="term" value="P:'de novo' NAD+ biosynthetic process from L-aspartate"/>
    <property type="evidence" value="ECO:0007669"/>
    <property type="project" value="TreeGrafter"/>
</dbReference>
<dbReference type="Proteomes" id="UP000237061">
    <property type="component" value="Unassembled WGS sequence"/>
</dbReference>
<dbReference type="GO" id="GO:0008734">
    <property type="term" value="F:L-aspartate oxidase activity"/>
    <property type="evidence" value="ECO:0007669"/>
    <property type="project" value="UniProtKB-EC"/>
</dbReference>
<dbReference type="Pfam" id="PF00890">
    <property type="entry name" value="FAD_binding_2"/>
    <property type="match status" value="1"/>
</dbReference>
<sequence>MTARNSHLVVVGSGIAGLYSALLAAEAGLRVTLLTKGKLAHSNTHFAQGGICAVLSPGEAAPGDSVAAHIADTLKAGAGQCDLEAVRILCSEAASDIAALERFGVAFDRDPETGRRALGLEGAHSAARILHAGGDATGAAIADGLIRAVLDAAALGTLTIEEDAFLQELLVRQGRVTDVLFRRSREAADSVTLPADAVLLATGGAGQLFEFTTNPEVATADGVAAAWRAGALLADLEYFQFHPTALAVGKNFLISEAVRGAGAVLRDASGEAFMLSFHPDGELAPRDVVSRSIAAHLARSSEGAASADSPRTVFLDATAVEKLHGAGYLAKRFPTIDAMTGALGFDWSREWLPVAPAAHYWMGGVATNLNAQTSLPGLYAAGEVACTGVHGANRLASNSLLEGLVFGRRGVAAFLAETHDAETHDAETHDAETQGAEAQDAHPLAASWPELPVTGTVRPGVLEPTATKKPTAPAAEPFSRLALRSLMSGHVGVVRDGAGLRHAQAVLANWRSQSLGEGIAGTSAEAAESRNLLLVAELLVHAALAREESVGAHCRSDHPGGDQGTRASRFWINTNSCPATEQTTSLAELESESV</sequence>
<dbReference type="Gene3D" id="3.50.50.60">
    <property type="entry name" value="FAD/NAD(P)-binding domain"/>
    <property type="match status" value="1"/>
</dbReference>
<keyword evidence="16" id="KW-1185">Reference proteome</keyword>
<comment type="caution">
    <text evidence="15">The sequence shown here is derived from an EMBL/GenBank/DDBJ whole genome shotgun (WGS) entry which is preliminary data.</text>
</comment>
<evidence type="ECO:0000256" key="11">
    <source>
        <dbReference type="ARBA" id="ARBA00030386"/>
    </source>
</evidence>
<evidence type="ECO:0000256" key="3">
    <source>
        <dbReference type="ARBA" id="ARBA00008562"/>
    </source>
</evidence>
<dbReference type="UniPathway" id="UPA00253">
    <property type="reaction ID" value="UER00326"/>
</dbReference>
<dbReference type="InterPro" id="IPR037099">
    <property type="entry name" value="Fum_R/Succ_DH_flav-like_C_sf"/>
</dbReference>
<dbReference type="SUPFAM" id="SSF46977">
    <property type="entry name" value="Succinate dehydrogenase/fumarate reductase flavoprotein C-terminal domain"/>
    <property type="match status" value="1"/>
</dbReference>
<comment type="catalytic activity">
    <reaction evidence="12">
        <text>L-aspartate + O2 = iminosuccinate + H2O2</text>
        <dbReference type="Rhea" id="RHEA:25876"/>
        <dbReference type="ChEBI" id="CHEBI:15379"/>
        <dbReference type="ChEBI" id="CHEBI:16240"/>
        <dbReference type="ChEBI" id="CHEBI:29991"/>
        <dbReference type="ChEBI" id="CHEBI:77875"/>
        <dbReference type="EC" id="1.4.3.16"/>
    </reaction>
    <physiologicalReaction direction="left-to-right" evidence="12">
        <dbReference type="Rhea" id="RHEA:25877"/>
    </physiologicalReaction>
</comment>
<dbReference type="InterPro" id="IPR015939">
    <property type="entry name" value="Fum_Rdtase/Succ_DH_flav-like_C"/>
</dbReference>
<organism evidence="15 16">
    <name type="scientific">Arthrobacter glacialis</name>
    <dbReference type="NCBI Taxonomy" id="1664"/>
    <lineage>
        <taxon>Bacteria</taxon>
        <taxon>Bacillati</taxon>
        <taxon>Actinomycetota</taxon>
        <taxon>Actinomycetes</taxon>
        <taxon>Micrococcales</taxon>
        <taxon>Micrococcaceae</taxon>
        <taxon>Arthrobacter</taxon>
    </lineage>
</organism>
<dbReference type="PANTHER" id="PTHR42716:SF2">
    <property type="entry name" value="L-ASPARTATE OXIDASE, CHLOROPLASTIC"/>
    <property type="match status" value="1"/>
</dbReference>
<evidence type="ECO:0000259" key="14">
    <source>
        <dbReference type="Pfam" id="PF02910"/>
    </source>
</evidence>
<dbReference type="EC" id="1.4.3.16" evidence="4"/>
<dbReference type="AlphaFoldDB" id="A0A2S3ZZC4"/>
<evidence type="ECO:0000256" key="6">
    <source>
        <dbReference type="ARBA" id="ARBA00022630"/>
    </source>
</evidence>
<feature type="domain" description="Fumarate reductase/succinate dehydrogenase flavoprotein-like C-terminal" evidence="14">
    <location>
        <begin position="481"/>
        <end position="576"/>
    </location>
</feature>
<dbReference type="EMBL" id="PPXC01000003">
    <property type="protein sequence ID" value="POH74454.1"/>
    <property type="molecule type" value="Genomic_DNA"/>
</dbReference>
<dbReference type="PRINTS" id="PR00368">
    <property type="entry name" value="FADPNR"/>
</dbReference>
<keyword evidence="8" id="KW-0274">FAD</keyword>
<evidence type="ECO:0000256" key="9">
    <source>
        <dbReference type="ARBA" id="ARBA00023002"/>
    </source>
</evidence>
<evidence type="ECO:0000256" key="7">
    <source>
        <dbReference type="ARBA" id="ARBA00022642"/>
    </source>
</evidence>
<comment type="function">
    <text evidence="10">Catalyzes the oxidation of L-aspartate to iminoaspartate, the first step in the de novo biosynthesis of NAD(+).</text>
</comment>
<proteinExistence type="inferred from homology"/>
<accession>A0A2S3ZZC4</accession>
<evidence type="ECO:0000256" key="2">
    <source>
        <dbReference type="ARBA" id="ARBA00004950"/>
    </source>
</evidence>
<evidence type="ECO:0000256" key="5">
    <source>
        <dbReference type="ARBA" id="ARBA00021901"/>
    </source>
</evidence>
<comment type="cofactor">
    <cofactor evidence="1">
        <name>FAD</name>
        <dbReference type="ChEBI" id="CHEBI:57692"/>
    </cofactor>
</comment>
<evidence type="ECO:0000313" key="15">
    <source>
        <dbReference type="EMBL" id="POH74454.1"/>
    </source>
</evidence>
<dbReference type="SUPFAM" id="SSF56425">
    <property type="entry name" value="Succinate dehydrogenase/fumarate reductase flavoprotein, catalytic domain"/>
    <property type="match status" value="1"/>
</dbReference>
<evidence type="ECO:0000256" key="8">
    <source>
        <dbReference type="ARBA" id="ARBA00022827"/>
    </source>
</evidence>
<dbReference type="FunFam" id="3.90.700.10:FF:000002">
    <property type="entry name" value="L-aspartate oxidase"/>
    <property type="match status" value="1"/>
</dbReference>
<keyword evidence="7" id="KW-0662">Pyridine nucleotide biosynthesis</keyword>
<keyword evidence="9" id="KW-0560">Oxidoreductase</keyword>
<comment type="similarity">
    <text evidence="3">Belongs to the FAD-dependent oxidoreductase 2 family. NadB subfamily.</text>
</comment>
<dbReference type="InterPro" id="IPR005288">
    <property type="entry name" value="NadB"/>
</dbReference>
<feature type="domain" description="FAD-dependent oxidoreductase 2 FAD-binding" evidence="13">
    <location>
        <begin position="8"/>
        <end position="400"/>
    </location>
</feature>
<dbReference type="SUPFAM" id="SSF51905">
    <property type="entry name" value="FAD/NAD(P)-binding domain"/>
    <property type="match status" value="1"/>
</dbReference>
<evidence type="ECO:0000256" key="12">
    <source>
        <dbReference type="ARBA" id="ARBA00048305"/>
    </source>
</evidence>
<dbReference type="PANTHER" id="PTHR42716">
    <property type="entry name" value="L-ASPARTATE OXIDASE"/>
    <property type="match status" value="1"/>
</dbReference>
<dbReference type="Gene3D" id="1.20.58.100">
    <property type="entry name" value="Fumarate reductase/succinate dehydrogenase flavoprotein-like, C-terminal domain"/>
    <property type="match status" value="1"/>
</dbReference>
<dbReference type="InterPro" id="IPR036188">
    <property type="entry name" value="FAD/NAD-bd_sf"/>
</dbReference>
<evidence type="ECO:0000313" key="16">
    <source>
        <dbReference type="Proteomes" id="UP000237061"/>
    </source>
</evidence>
<evidence type="ECO:0000256" key="4">
    <source>
        <dbReference type="ARBA" id="ARBA00012173"/>
    </source>
</evidence>
<comment type="pathway">
    <text evidence="2">Cofactor biosynthesis; NAD(+) biosynthesis; iminoaspartate from L-aspartate (oxidase route): step 1/1.</text>
</comment>
<dbReference type="Gene3D" id="3.90.700.10">
    <property type="entry name" value="Succinate dehydrogenase/fumarate reductase flavoprotein, catalytic domain"/>
    <property type="match status" value="1"/>
</dbReference>
<evidence type="ECO:0000259" key="13">
    <source>
        <dbReference type="Pfam" id="PF00890"/>
    </source>
</evidence>
<name>A0A2S3ZZC4_ARTGL</name>
<reference evidence="15 16" key="1">
    <citation type="submission" date="2018-01" db="EMBL/GenBank/DDBJ databases">
        <title>Arthrobacter sp. nov., from glaciers in China.</title>
        <authorList>
            <person name="Liu Q."/>
            <person name="Xin Y.-H."/>
        </authorList>
    </citation>
    <scope>NUCLEOTIDE SEQUENCE [LARGE SCALE GENOMIC DNA]</scope>
    <source>
        <strain evidence="15 16">HLT2-12-2</strain>
    </source>
</reference>
<dbReference type="GO" id="GO:0033765">
    <property type="term" value="F:steroid dehydrogenase activity, acting on the CH-CH group of donors"/>
    <property type="evidence" value="ECO:0007669"/>
    <property type="project" value="UniProtKB-ARBA"/>
</dbReference>
<dbReference type="RefSeq" id="WP_103464501.1">
    <property type="nucleotide sequence ID" value="NZ_PPXC01000003.1"/>
</dbReference>
<evidence type="ECO:0000256" key="10">
    <source>
        <dbReference type="ARBA" id="ARBA00029426"/>
    </source>
</evidence>
<keyword evidence="6" id="KW-0285">Flavoprotein</keyword>
<gene>
    <name evidence="15" type="ORF">CVS27_04260</name>
</gene>
<dbReference type="Pfam" id="PF02910">
    <property type="entry name" value="Succ_DH_flav_C"/>
    <property type="match status" value="1"/>
</dbReference>
<dbReference type="InterPro" id="IPR003953">
    <property type="entry name" value="FAD-dep_OxRdtase_2_FAD-bd"/>
</dbReference>
<dbReference type="InterPro" id="IPR027477">
    <property type="entry name" value="Succ_DH/fumarate_Rdtase_cat_sf"/>
</dbReference>
<protein>
    <recommendedName>
        <fullName evidence="5">L-aspartate oxidase</fullName>
        <ecNumber evidence="4">1.4.3.16</ecNumber>
    </recommendedName>
    <alternativeName>
        <fullName evidence="11">Quinolinate synthase B</fullName>
    </alternativeName>
</protein>